<evidence type="ECO:0000256" key="8">
    <source>
        <dbReference type="ARBA" id="ARBA00023133"/>
    </source>
</evidence>
<keyword evidence="9 12" id="KW-0472">Membrane</keyword>
<feature type="transmembrane region" description="Helical" evidence="12">
    <location>
        <begin position="206"/>
        <end position="223"/>
    </location>
</feature>
<dbReference type="EMBL" id="OC956791">
    <property type="protein sequence ID" value="CAD7664916.1"/>
    <property type="molecule type" value="Genomic_DNA"/>
</dbReference>
<evidence type="ECO:0000256" key="10">
    <source>
        <dbReference type="ARBA" id="ARBA00044501"/>
    </source>
</evidence>
<dbReference type="PANTHER" id="PTHR23289">
    <property type="entry name" value="CYTOCHROME C OXIDASE ASSEMBLY PROTEIN COX15"/>
    <property type="match status" value="1"/>
</dbReference>
<feature type="transmembrane region" description="Helical" evidence="12">
    <location>
        <begin position="176"/>
        <end position="200"/>
    </location>
</feature>
<dbReference type="EMBL" id="CAJPVJ010041966">
    <property type="protein sequence ID" value="CAG2182053.1"/>
    <property type="molecule type" value="Genomic_DNA"/>
</dbReference>
<keyword evidence="7" id="KW-0408">Iron</keyword>
<feature type="transmembrane region" description="Helical" evidence="12">
    <location>
        <begin position="43"/>
        <end position="67"/>
    </location>
</feature>
<dbReference type="GO" id="GO:0016653">
    <property type="term" value="F:oxidoreductase activity, acting on NAD(P)H, heme protein as acceptor"/>
    <property type="evidence" value="ECO:0007669"/>
    <property type="project" value="TreeGrafter"/>
</dbReference>
<evidence type="ECO:0000256" key="2">
    <source>
        <dbReference type="ARBA" id="ARBA00004141"/>
    </source>
</evidence>
<comment type="catalytic activity">
    <reaction evidence="11">
        <text>Fe(II)-heme o + 2 A + H2O = Fe(II)-heme a + 2 AH2</text>
        <dbReference type="Rhea" id="RHEA:63388"/>
        <dbReference type="ChEBI" id="CHEBI:13193"/>
        <dbReference type="ChEBI" id="CHEBI:15377"/>
        <dbReference type="ChEBI" id="CHEBI:17499"/>
        <dbReference type="ChEBI" id="CHEBI:60530"/>
        <dbReference type="ChEBI" id="CHEBI:61715"/>
        <dbReference type="EC" id="1.17.99.9"/>
    </reaction>
    <physiologicalReaction direction="left-to-right" evidence="11">
        <dbReference type="Rhea" id="RHEA:63389"/>
    </physiologicalReaction>
</comment>
<dbReference type="AlphaFoldDB" id="A0A7R9R119"/>
<keyword evidence="8" id="KW-0350">Heme biosynthesis</keyword>
<feature type="transmembrane region" description="Helical" evidence="12">
    <location>
        <begin position="88"/>
        <end position="111"/>
    </location>
</feature>
<evidence type="ECO:0000256" key="3">
    <source>
        <dbReference type="ARBA" id="ARBA00022692"/>
    </source>
</evidence>
<evidence type="ECO:0000313" key="14">
    <source>
        <dbReference type="Proteomes" id="UP000728032"/>
    </source>
</evidence>
<evidence type="ECO:0000256" key="6">
    <source>
        <dbReference type="ARBA" id="ARBA00023002"/>
    </source>
</evidence>
<keyword evidence="14" id="KW-1185">Reference proteome</keyword>
<dbReference type="PANTHER" id="PTHR23289:SF2">
    <property type="entry name" value="CYTOCHROME C OXIDASE ASSEMBLY PROTEIN COX15 HOMOLOG"/>
    <property type="match status" value="1"/>
</dbReference>
<keyword evidence="4" id="KW-0479">Metal-binding</keyword>
<dbReference type="Pfam" id="PF02628">
    <property type="entry name" value="COX15-CtaA"/>
    <property type="match status" value="1"/>
</dbReference>
<dbReference type="GO" id="GO:0046872">
    <property type="term" value="F:metal ion binding"/>
    <property type="evidence" value="ECO:0007669"/>
    <property type="project" value="UniProtKB-KW"/>
</dbReference>
<feature type="transmembrane region" description="Helical" evidence="12">
    <location>
        <begin position="147"/>
        <end position="164"/>
    </location>
</feature>
<dbReference type="InterPro" id="IPR023754">
    <property type="entry name" value="HemeA_Synthase_type2"/>
</dbReference>
<proteinExistence type="predicted"/>
<dbReference type="InterPro" id="IPR003780">
    <property type="entry name" value="COX15/CtaA_fam"/>
</dbReference>
<organism evidence="13">
    <name type="scientific">Oppiella nova</name>
    <dbReference type="NCBI Taxonomy" id="334625"/>
    <lineage>
        <taxon>Eukaryota</taxon>
        <taxon>Metazoa</taxon>
        <taxon>Ecdysozoa</taxon>
        <taxon>Arthropoda</taxon>
        <taxon>Chelicerata</taxon>
        <taxon>Arachnida</taxon>
        <taxon>Acari</taxon>
        <taxon>Acariformes</taxon>
        <taxon>Sarcoptiformes</taxon>
        <taxon>Oribatida</taxon>
        <taxon>Brachypylina</taxon>
        <taxon>Oppioidea</taxon>
        <taxon>Oppiidae</taxon>
        <taxon>Oppiella</taxon>
    </lineage>
</organism>
<dbReference type="GO" id="GO:0006784">
    <property type="term" value="P:heme A biosynthetic process"/>
    <property type="evidence" value="ECO:0007669"/>
    <property type="project" value="InterPro"/>
</dbReference>
<evidence type="ECO:0000256" key="12">
    <source>
        <dbReference type="SAM" id="Phobius"/>
    </source>
</evidence>
<dbReference type="Proteomes" id="UP000728032">
    <property type="component" value="Unassembled WGS sequence"/>
</dbReference>
<dbReference type="GO" id="GO:0120547">
    <property type="term" value="F:heme A synthase activity"/>
    <property type="evidence" value="ECO:0007669"/>
    <property type="project" value="UniProtKB-EC"/>
</dbReference>
<comment type="cofactor">
    <cofactor evidence="1">
        <name>heme b</name>
        <dbReference type="ChEBI" id="CHEBI:60344"/>
    </cofactor>
</comment>
<gene>
    <name evidence="13" type="ORF">ONB1V03_LOCUS21474</name>
</gene>
<keyword evidence="6" id="KW-0560">Oxidoreductase</keyword>
<evidence type="ECO:0000256" key="1">
    <source>
        <dbReference type="ARBA" id="ARBA00001970"/>
    </source>
</evidence>
<keyword evidence="5 12" id="KW-1133">Transmembrane helix</keyword>
<keyword evidence="3 12" id="KW-0812">Transmembrane</keyword>
<comment type="subcellular location">
    <subcellularLocation>
        <location evidence="2">Membrane</location>
        <topology evidence="2">Multi-pass membrane protein</topology>
    </subcellularLocation>
</comment>
<protein>
    <submittedName>
        <fullName evidence="13">Uncharacterized protein</fullName>
    </submittedName>
</protein>
<evidence type="ECO:0000256" key="4">
    <source>
        <dbReference type="ARBA" id="ARBA00022723"/>
    </source>
</evidence>
<feature type="non-terminal residue" evidence="13">
    <location>
        <position position="1"/>
    </location>
</feature>
<evidence type="ECO:0000256" key="5">
    <source>
        <dbReference type="ARBA" id="ARBA00022989"/>
    </source>
</evidence>
<dbReference type="OrthoDB" id="1726137at2759"/>
<name>A0A7R9R119_9ACAR</name>
<accession>A0A7R9R119</accession>
<evidence type="ECO:0000313" key="13">
    <source>
        <dbReference type="EMBL" id="CAD7664916.1"/>
    </source>
</evidence>
<sequence length="232" mass="26033">MKPRVLIFGTLLGLQGLLGWYMVKSGLEEKSEYQRDPKVSHYRLAAHLGTALVFYSLLLWSGFTHLMPPSQIENSRQIMKFRKYTHMTKGLVFLTALSGALVAGLDAGLVYNSWPLMADRWIPTDILSQSPKWKNFFENATTVQFDHRLLGELVFCAATGLWVYSRRLPLSGRTRLAVNCLFGATVLQVALGITTLLLYVPKPLAASHQSGALTVLSIAIWLSHEMKLLKRI</sequence>
<evidence type="ECO:0000256" key="7">
    <source>
        <dbReference type="ARBA" id="ARBA00023004"/>
    </source>
</evidence>
<reference evidence="13" key="1">
    <citation type="submission" date="2020-11" db="EMBL/GenBank/DDBJ databases">
        <authorList>
            <person name="Tran Van P."/>
        </authorList>
    </citation>
    <scope>NUCLEOTIDE SEQUENCE</scope>
</reference>
<evidence type="ECO:0000256" key="11">
    <source>
        <dbReference type="ARBA" id="ARBA00048044"/>
    </source>
</evidence>
<comment type="pathway">
    <text evidence="10">Porphyrin-containing compound metabolism; heme A biosynthesis; heme A from heme O: step 1/1.</text>
</comment>
<evidence type="ECO:0000256" key="9">
    <source>
        <dbReference type="ARBA" id="ARBA00023136"/>
    </source>
</evidence>
<dbReference type="GO" id="GO:0005743">
    <property type="term" value="C:mitochondrial inner membrane"/>
    <property type="evidence" value="ECO:0007669"/>
    <property type="project" value="TreeGrafter"/>
</dbReference>